<dbReference type="EMBL" id="CAJNOC010005775">
    <property type="protein sequence ID" value="CAF1061708.1"/>
    <property type="molecule type" value="Genomic_DNA"/>
</dbReference>
<sequence length="61" mass="7132">FSPSPSIETLSDIAENSTDQTFRVIRITGSNERISFAKELVANKIKEEQLFREKRNKKYRN</sequence>
<protein>
    <submittedName>
        <fullName evidence="1">Uncharacterized protein</fullName>
    </submittedName>
</protein>
<dbReference type="Proteomes" id="UP000663879">
    <property type="component" value="Unassembled WGS sequence"/>
</dbReference>
<organism evidence="1 2">
    <name type="scientific">Brachionus calyciflorus</name>
    <dbReference type="NCBI Taxonomy" id="104777"/>
    <lineage>
        <taxon>Eukaryota</taxon>
        <taxon>Metazoa</taxon>
        <taxon>Spiralia</taxon>
        <taxon>Gnathifera</taxon>
        <taxon>Rotifera</taxon>
        <taxon>Eurotatoria</taxon>
        <taxon>Monogononta</taxon>
        <taxon>Pseudotrocha</taxon>
        <taxon>Ploima</taxon>
        <taxon>Brachionidae</taxon>
        <taxon>Brachionus</taxon>
    </lineage>
</organism>
<comment type="caution">
    <text evidence="1">The sequence shown here is derived from an EMBL/GenBank/DDBJ whole genome shotgun (WGS) entry which is preliminary data.</text>
</comment>
<reference evidence="1" key="1">
    <citation type="submission" date="2021-02" db="EMBL/GenBank/DDBJ databases">
        <authorList>
            <person name="Nowell W R."/>
        </authorList>
    </citation>
    <scope>NUCLEOTIDE SEQUENCE</scope>
    <source>
        <strain evidence="1">Ploen Becks lab</strain>
    </source>
</reference>
<name>A0A814L6M6_9BILA</name>
<evidence type="ECO:0000313" key="1">
    <source>
        <dbReference type="EMBL" id="CAF1061708.1"/>
    </source>
</evidence>
<dbReference type="OrthoDB" id="9995375at2759"/>
<proteinExistence type="predicted"/>
<accession>A0A814L6M6</accession>
<evidence type="ECO:0000313" key="2">
    <source>
        <dbReference type="Proteomes" id="UP000663879"/>
    </source>
</evidence>
<feature type="non-terminal residue" evidence="1">
    <location>
        <position position="1"/>
    </location>
</feature>
<gene>
    <name evidence="1" type="ORF">OXX778_LOCUS19314</name>
</gene>
<keyword evidence="2" id="KW-1185">Reference proteome</keyword>
<dbReference type="AlphaFoldDB" id="A0A814L6M6"/>